<dbReference type="Proteomes" id="UP001165269">
    <property type="component" value="Unassembled WGS sequence"/>
</dbReference>
<reference evidence="1" key="1">
    <citation type="submission" date="2022-03" db="EMBL/GenBank/DDBJ databases">
        <title>Streptomyces 7R015 and 7R016 isolated from Barleria lupulina in Thailand.</title>
        <authorList>
            <person name="Kanchanasin P."/>
            <person name="Phongsopitanun W."/>
            <person name="Tanasupawat S."/>
        </authorList>
    </citation>
    <scope>NUCLEOTIDE SEQUENCE</scope>
    <source>
        <strain evidence="1">7R015</strain>
    </source>
</reference>
<name>A0ABS9Y1D5_9ACTN</name>
<protein>
    <submittedName>
        <fullName evidence="1">Uncharacterized protein</fullName>
    </submittedName>
</protein>
<dbReference type="RefSeq" id="WP_242762735.1">
    <property type="nucleotide sequence ID" value="NZ_JALDAY010000002.1"/>
</dbReference>
<accession>A0ABS9Y1D5</accession>
<evidence type="ECO:0000313" key="2">
    <source>
        <dbReference type="Proteomes" id="UP001165269"/>
    </source>
</evidence>
<evidence type="ECO:0000313" key="1">
    <source>
        <dbReference type="EMBL" id="MCI3271012.1"/>
    </source>
</evidence>
<proteinExistence type="predicted"/>
<keyword evidence="2" id="KW-1185">Reference proteome</keyword>
<sequence length="71" mass="7767">MAEYTVTFTDGSTKTIEARSMRYVEKGLEFQGHKHSQSRSDLVAFVPYAALKMVEGGKGATLGVQVKPKDS</sequence>
<dbReference type="EMBL" id="JALDAY010000002">
    <property type="protein sequence ID" value="MCI3271012.1"/>
    <property type="molecule type" value="Genomic_DNA"/>
</dbReference>
<gene>
    <name evidence="1" type="ORF">MQP27_07795</name>
</gene>
<comment type="caution">
    <text evidence="1">The sequence shown here is derived from an EMBL/GenBank/DDBJ whole genome shotgun (WGS) entry which is preliminary data.</text>
</comment>
<organism evidence="1 2">
    <name type="scientific">Streptomyces cylindrosporus</name>
    <dbReference type="NCBI Taxonomy" id="2927583"/>
    <lineage>
        <taxon>Bacteria</taxon>
        <taxon>Bacillati</taxon>
        <taxon>Actinomycetota</taxon>
        <taxon>Actinomycetes</taxon>
        <taxon>Kitasatosporales</taxon>
        <taxon>Streptomycetaceae</taxon>
        <taxon>Streptomyces</taxon>
    </lineage>
</organism>